<keyword evidence="7" id="KW-0645">Protease</keyword>
<evidence type="ECO:0000256" key="10">
    <source>
        <dbReference type="ARBA" id="ARBA00022833"/>
    </source>
</evidence>
<evidence type="ECO:0000256" key="13">
    <source>
        <dbReference type="PIRSR" id="PIRSR634015-2"/>
    </source>
</evidence>
<dbReference type="GO" id="GO:0005737">
    <property type="term" value="C:cytoplasm"/>
    <property type="evidence" value="ECO:0007669"/>
    <property type="project" value="UniProtKB-SubCell"/>
</dbReference>
<dbReference type="InterPro" id="IPR049980">
    <property type="entry name" value="LTA4H_cat"/>
</dbReference>
<dbReference type="PANTHER" id="PTHR45726">
    <property type="entry name" value="LEUKOTRIENE A-4 HYDROLASE"/>
    <property type="match status" value="1"/>
</dbReference>
<keyword evidence="6" id="KW-0963">Cytoplasm</keyword>
<evidence type="ECO:0000256" key="14">
    <source>
        <dbReference type="PIRSR" id="PIRSR634015-3"/>
    </source>
</evidence>
<evidence type="ECO:0000259" key="15">
    <source>
        <dbReference type="SMART" id="SM01263"/>
    </source>
</evidence>
<dbReference type="InterPro" id="IPR045357">
    <property type="entry name" value="Aminopeptidase_N-like_N"/>
</dbReference>
<keyword evidence="10 14" id="KW-0862">Zinc</keyword>
<dbReference type="Pfam" id="PF17900">
    <property type="entry name" value="Peptidase_M1_N"/>
    <property type="match status" value="1"/>
</dbReference>
<dbReference type="EC" id="3.4.11.2" evidence="4"/>
<dbReference type="MEROPS" id="M01.031"/>
<dbReference type="SUPFAM" id="SSF55486">
    <property type="entry name" value="Metalloproteases ('zincins'), catalytic domain"/>
    <property type="match status" value="1"/>
</dbReference>
<dbReference type="eggNOG" id="COG0308">
    <property type="taxonomic scope" value="Bacteria"/>
</dbReference>
<comment type="subcellular location">
    <subcellularLocation>
        <location evidence="2">Cytoplasm</location>
    </subcellularLocation>
</comment>
<dbReference type="HOGENOM" id="CLU_014505_1_2_6"/>
<dbReference type="STRING" id="458817.Shal_3055"/>
<gene>
    <name evidence="16" type="ordered locus">Shal_3055</name>
</gene>
<dbReference type="SUPFAM" id="SSF63737">
    <property type="entry name" value="Leukotriene A4 hydrolase N-terminal domain"/>
    <property type="match status" value="1"/>
</dbReference>
<dbReference type="Gene3D" id="3.30.2010.30">
    <property type="match status" value="1"/>
</dbReference>
<organism evidence="16 17">
    <name type="scientific">Shewanella halifaxensis (strain HAW-EB4)</name>
    <dbReference type="NCBI Taxonomy" id="458817"/>
    <lineage>
        <taxon>Bacteria</taxon>
        <taxon>Pseudomonadati</taxon>
        <taxon>Pseudomonadota</taxon>
        <taxon>Gammaproteobacteria</taxon>
        <taxon>Alteromonadales</taxon>
        <taxon>Shewanellaceae</taxon>
        <taxon>Shewanella</taxon>
    </lineage>
</organism>
<dbReference type="InterPro" id="IPR014782">
    <property type="entry name" value="Peptidase_M1_dom"/>
</dbReference>
<feature type="active site" description="Proton donor" evidence="12">
    <location>
        <position position="376"/>
    </location>
</feature>
<name>B0TPF6_SHEHH</name>
<dbReference type="InterPro" id="IPR015211">
    <property type="entry name" value="Peptidase_M1_C"/>
</dbReference>
<evidence type="ECO:0000256" key="9">
    <source>
        <dbReference type="ARBA" id="ARBA00022801"/>
    </source>
</evidence>
<evidence type="ECO:0000256" key="8">
    <source>
        <dbReference type="ARBA" id="ARBA00022723"/>
    </source>
</evidence>
<dbReference type="InterPro" id="IPR016024">
    <property type="entry name" value="ARM-type_fold"/>
</dbReference>
<dbReference type="Pfam" id="PF09127">
    <property type="entry name" value="Leuk-A4-hydro_C"/>
    <property type="match status" value="1"/>
</dbReference>
<evidence type="ECO:0000256" key="4">
    <source>
        <dbReference type="ARBA" id="ARBA00012564"/>
    </source>
</evidence>
<dbReference type="GO" id="GO:0008270">
    <property type="term" value="F:zinc ion binding"/>
    <property type="evidence" value="ECO:0007669"/>
    <property type="project" value="InterPro"/>
</dbReference>
<feature type="binding site" evidence="14">
    <location>
        <position position="294"/>
    </location>
    <ligand>
        <name>Zn(2+)</name>
        <dbReference type="ChEBI" id="CHEBI:29105"/>
        <note>catalytic</note>
    </ligand>
</feature>
<dbReference type="InterPro" id="IPR001930">
    <property type="entry name" value="Peptidase_M1"/>
</dbReference>
<dbReference type="AlphaFoldDB" id="B0TPF6"/>
<dbReference type="Gene3D" id="1.25.40.320">
    <property type="entry name" value="Peptidase M1, leukotriene A4 hydrolase/aminopeptidase C-terminal domain"/>
    <property type="match status" value="1"/>
</dbReference>
<dbReference type="GO" id="GO:0016285">
    <property type="term" value="F:alanyl aminopeptidase activity"/>
    <property type="evidence" value="ECO:0007669"/>
    <property type="project" value="UniProtKB-EC"/>
</dbReference>
<dbReference type="PANTHER" id="PTHR45726:SF3">
    <property type="entry name" value="LEUKOTRIENE A-4 HYDROLASE"/>
    <property type="match status" value="1"/>
</dbReference>
<dbReference type="KEGG" id="shl:Shal_3055"/>
<evidence type="ECO:0000313" key="16">
    <source>
        <dbReference type="EMBL" id="ABZ77603.1"/>
    </source>
</evidence>
<dbReference type="GO" id="GO:0008237">
    <property type="term" value="F:metallopeptidase activity"/>
    <property type="evidence" value="ECO:0007669"/>
    <property type="project" value="UniProtKB-KW"/>
</dbReference>
<accession>B0TPF6</accession>
<evidence type="ECO:0000256" key="3">
    <source>
        <dbReference type="ARBA" id="ARBA00010136"/>
    </source>
</evidence>
<keyword evidence="16" id="KW-0031">Aminopeptidase</keyword>
<dbReference type="OrthoDB" id="100605at2"/>
<evidence type="ECO:0000256" key="5">
    <source>
        <dbReference type="ARBA" id="ARBA00015611"/>
    </source>
</evidence>
<proteinExistence type="inferred from homology"/>
<feature type="domain" description="Peptidase M1 leukotriene A4 hydrolase/aminopeptidase C-terminal" evidence="15">
    <location>
        <begin position="457"/>
        <end position="592"/>
    </location>
</feature>
<dbReference type="GO" id="GO:0006508">
    <property type="term" value="P:proteolysis"/>
    <property type="evidence" value="ECO:0007669"/>
    <property type="project" value="UniProtKB-KW"/>
</dbReference>
<dbReference type="FunFam" id="3.30.2010.30:FF:000001">
    <property type="entry name" value="Leukotriene A(4) hydrolase"/>
    <property type="match status" value="1"/>
</dbReference>
<keyword evidence="9" id="KW-0378">Hydrolase</keyword>
<dbReference type="Gene3D" id="2.60.40.1730">
    <property type="entry name" value="tricorn interacting facor f3 domain"/>
    <property type="match status" value="1"/>
</dbReference>
<dbReference type="InterPro" id="IPR034015">
    <property type="entry name" value="M1_LTA4H"/>
</dbReference>
<evidence type="ECO:0000256" key="7">
    <source>
        <dbReference type="ARBA" id="ARBA00022670"/>
    </source>
</evidence>
<keyword evidence="11" id="KW-0482">Metalloprotease</keyword>
<dbReference type="SUPFAM" id="SSF48371">
    <property type="entry name" value="ARM repeat"/>
    <property type="match status" value="1"/>
</dbReference>
<dbReference type="Pfam" id="PF01433">
    <property type="entry name" value="Peptidase_M1"/>
    <property type="match status" value="1"/>
</dbReference>
<feature type="binding site" evidence="14">
    <location>
        <position position="313"/>
    </location>
    <ligand>
        <name>Zn(2+)</name>
        <dbReference type="ChEBI" id="CHEBI:29105"/>
        <note>catalytic</note>
    </ligand>
</feature>
<dbReference type="EMBL" id="CP000931">
    <property type="protein sequence ID" value="ABZ77603.1"/>
    <property type="molecule type" value="Genomic_DNA"/>
</dbReference>
<evidence type="ECO:0000313" key="17">
    <source>
        <dbReference type="Proteomes" id="UP000001317"/>
    </source>
</evidence>
<comment type="catalytic activity">
    <reaction evidence="1">
        <text>Release of an N-terminal amino acid, Xaa-|-Yaa- from a peptide, amide or arylamide. Xaa is preferably Ala, but may be most amino acids including Pro (slow action). When a terminal hydrophobic residue is followed by a prolyl residue, the two may be released as an intact Xaa-Pro dipeptide.</text>
        <dbReference type="EC" id="3.4.11.2"/>
    </reaction>
</comment>
<keyword evidence="17" id="KW-1185">Reference proteome</keyword>
<dbReference type="PRINTS" id="PR00756">
    <property type="entry name" value="ALADIPTASE"/>
</dbReference>
<feature type="binding site" evidence="13">
    <location>
        <begin position="549"/>
        <end position="551"/>
    </location>
    <ligand>
        <name>a peptide</name>
        <dbReference type="ChEBI" id="CHEBI:60466"/>
    </ligand>
</feature>
<keyword evidence="8 14" id="KW-0479">Metal-binding</keyword>
<sequence length="593" mass="66902">MSKQWDNNHDYHSFANTDEVRVKHLSLSLNVDFEAKQLAGLVELQLEFIDKQSRALWLDCRDLTIESVESNAQQPLAFSLDKQDEILGQRLNIQLDPSVSSVLIRYRTSPQAQGLQWLTPQQTSGKKQPFLFSQSQPINARSWIPLQDTPKARITFDAVINVPKGMRAVMSAMNDAKAPLTGQFSFAMEKAMPTHLLAIAVGDLAFGELGARTGVYAEPEVIDAAVAEFEDTESMVEVAESLLGPYPWGRYDMIVLPPSFPFGGMENPRLAFMTPTLIAGDKSLVSTVAHELAHSWTGNLVSNATWRDLWLNEGFTTYFTNRIVEAVYGKELAELEVVLENGRLQEAISTTAIEAQTLPANMQQQDPNEAFNRFTYDKASMFVHDLEKRLGRTAFDAFLYEYVQAFAFEAITTETFVDYAKQTLLQTYADKISEAEMMEWIYGEGMPSWFIEPKSTSLDKVTMALRAFDDGASAESLLTDCWRVHHWQYFLTNLPQALSHEQLADLDITFGFTHSTNAEIACDWFRVAIRNRYPKVLAAVSDYLVKIGRGKFVKPLYGELLKAGFKQEVKQIYALAREGYHPSIVVMLDQQLL</sequence>
<feature type="binding site" evidence="13">
    <location>
        <begin position="261"/>
        <end position="266"/>
    </location>
    <ligand>
        <name>a peptide</name>
        <dbReference type="ChEBI" id="CHEBI:60466"/>
    </ligand>
</feature>
<evidence type="ECO:0000256" key="11">
    <source>
        <dbReference type="ARBA" id="ARBA00023049"/>
    </source>
</evidence>
<dbReference type="RefSeq" id="WP_012278129.1">
    <property type="nucleotide sequence ID" value="NC_010334.1"/>
</dbReference>
<comment type="cofactor">
    <cofactor evidence="14">
        <name>Zn(2+)</name>
        <dbReference type="ChEBI" id="CHEBI:29105"/>
    </cofactor>
    <text evidence="14">Binds 1 zinc ion per subunit.</text>
</comment>
<comment type="similarity">
    <text evidence="3">Belongs to the peptidase M1 family.</text>
</comment>
<dbReference type="InterPro" id="IPR038502">
    <property type="entry name" value="M1_LTA-4_hydro/amino_C_sf"/>
</dbReference>
<feature type="binding site" evidence="14">
    <location>
        <position position="290"/>
    </location>
    <ligand>
        <name>Zn(2+)</name>
        <dbReference type="ChEBI" id="CHEBI:29105"/>
        <note>catalytic</note>
    </ligand>
</feature>
<feature type="binding site" evidence="13">
    <location>
        <begin position="134"/>
        <end position="136"/>
    </location>
    <ligand>
        <name>a peptide</name>
        <dbReference type="ChEBI" id="CHEBI:60466"/>
    </ligand>
</feature>
<evidence type="ECO:0000256" key="1">
    <source>
        <dbReference type="ARBA" id="ARBA00000098"/>
    </source>
</evidence>
<evidence type="ECO:0000256" key="2">
    <source>
        <dbReference type="ARBA" id="ARBA00004496"/>
    </source>
</evidence>
<evidence type="ECO:0000256" key="12">
    <source>
        <dbReference type="PIRSR" id="PIRSR634015-1"/>
    </source>
</evidence>
<reference evidence="16" key="1">
    <citation type="submission" date="2008-01" db="EMBL/GenBank/DDBJ databases">
        <title>Complete sequence of Shewanella halifaxensis HAW-EB4.</title>
        <authorList>
            <consortium name="US DOE Joint Genome Institute"/>
            <person name="Copeland A."/>
            <person name="Lucas S."/>
            <person name="Lapidus A."/>
            <person name="Glavina del Rio T."/>
            <person name="Dalin E."/>
            <person name="Tice H."/>
            <person name="Bruce D."/>
            <person name="Goodwin L."/>
            <person name="Pitluck S."/>
            <person name="Sims D."/>
            <person name="Brettin T."/>
            <person name="Detter J.C."/>
            <person name="Han C."/>
            <person name="Kuske C.R."/>
            <person name="Schmutz J."/>
            <person name="Larimer F."/>
            <person name="Land M."/>
            <person name="Hauser L."/>
            <person name="Kyrpides N."/>
            <person name="Kim E."/>
            <person name="Zhao J.-S."/>
            <person name="Richardson P."/>
        </authorList>
    </citation>
    <scope>NUCLEOTIDE SEQUENCE [LARGE SCALE GENOMIC DNA]</scope>
    <source>
        <strain evidence="16">HAW-EB4</strain>
    </source>
</reference>
<dbReference type="SMART" id="SM01263">
    <property type="entry name" value="Leuk-A4-hydro_C"/>
    <property type="match status" value="1"/>
</dbReference>
<dbReference type="InterPro" id="IPR027268">
    <property type="entry name" value="Peptidase_M4/M1_CTD_sf"/>
</dbReference>
<dbReference type="InterPro" id="IPR042097">
    <property type="entry name" value="Aminopeptidase_N-like_N_sf"/>
</dbReference>
<feature type="active site" description="Proton acceptor" evidence="12">
    <location>
        <position position="291"/>
    </location>
</feature>
<dbReference type="CDD" id="cd09599">
    <property type="entry name" value="M1_LTA4H"/>
    <property type="match status" value="1"/>
</dbReference>
<dbReference type="Gene3D" id="1.10.390.10">
    <property type="entry name" value="Neutral Protease Domain 2"/>
    <property type="match status" value="1"/>
</dbReference>
<evidence type="ECO:0000256" key="6">
    <source>
        <dbReference type="ARBA" id="ARBA00022490"/>
    </source>
</evidence>
<dbReference type="Proteomes" id="UP000001317">
    <property type="component" value="Chromosome"/>
</dbReference>
<protein>
    <recommendedName>
        <fullName evidence="5">Aminopeptidase N</fullName>
        <ecNumber evidence="4">3.4.11.2</ecNumber>
    </recommendedName>
</protein>